<dbReference type="Proteomes" id="UP000019487">
    <property type="component" value="Unassembled WGS sequence"/>
</dbReference>
<dbReference type="Pfam" id="PF00704">
    <property type="entry name" value="Glyco_hydro_18"/>
    <property type="match status" value="1"/>
</dbReference>
<dbReference type="STRING" id="1432307.W9CMW3"/>
<protein>
    <recommendedName>
        <fullName evidence="2">GH18 domain-containing protein</fullName>
    </recommendedName>
</protein>
<feature type="compositionally biased region" description="Low complexity" evidence="1">
    <location>
        <begin position="306"/>
        <end position="322"/>
    </location>
</feature>
<comment type="caution">
    <text evidence="3">The sequence shown here is derived from an EMBL/GenBank/DDBJ whole genome shotgun (WGS) entry which is preliminary data.</text>
</comment>
<feature type="domain" description="GH18" evidence="2">
    <location>
        <begin position="202"/>
        <end position="298"/>
    </location>
</feature>
<dbReference type="AlphaFoldDB" id="W9CMW3"/>
<dbReference type="GO" id="GO:0005975">
    <property type="term" value="P:carbohydrate metabolic process"/>
    <property type="evidence" value="ECO:0007669"/>
    <property type="project" value="InterPro"/>
</dbReference>
<sequence length="337" mass="38511">MHMVEDEELVEMCNVIAALLILATALAEDLIQWASEKLTLPSGPSETVLRALRAIYYAFAQFQRLADQPNFDIEARPKLFRDYCFAYLKGCFKYSILFQRLLSPEDQCDHLDFYTEALECGFESCFKFDTPTDYQYPNSNHSYETCKQTLSDCLYTLDQIPLNCHLRAQPGKPVRPQYYRNPGSYGPRVLRNEYHPSNKAYFLKKRKAELLRQEEEESMMSTYSPVEMMSDGPQNYNNMDISGMDEHLDFRNPMAYDYAGSWDSVTEHQTNVYASGENPGSMPYNTEDAAVRAYEERGRVDSNTTSSSLSLPSPGMPASGLSESWSGNTDTYLRTIS</sequence>
<dbReference type="InterPro" id="IPR017853">
    <property type="entry name" value="GH"/>
</dbReference>
<evidence type="ECO:0000313" key="4">
    <source>
        <dbReference type="Proteomes" id="UP000019487"/>
    </source>
</evidence>
<keyword evidence="4" id="KW-1185">Reference proteome</keyword>
<evidence type="ECO:0000256" key="1">
    <source>
        <dbReference type="SAM" id="MobiDB-lite"/>
    </source>
</evidence>
<dbReference type="OrthoDB" id="3520218at2759"/>
<feature type="region of interest" description="Disordered" evidence="1">
    <location>
        <begin position="297"/>
        <end position="337"/>
    </location>
</feature>
<dbReference type="Gene3D" id="3.20.20.80">
    <property type="entry name" value="Glycosidases"/>
    <property type="match status" value="1"/>
</dbReference>
<dbReference type="SUPFAM" id="SSF51445">
    <property type="entry name" value="(Trans)glycosidases"/>
    <property type="match status" value="1"/>
</dbReference>
<proteinExistence type="predicted"/>
<evidence type="ECO:0000313" key="3">
    <source>
        <dbReference type="EMBL" id="ESZ95825.1"/>
    </source>
</evidence>
<organism evidence="3 4">
    <name type="scientific">Sclerotinia borealis (strain F-4128)</name>
    <dbReference type="NCBI Taxonomy" id="1432307"/>
    <lineage>
        <taxon>Eukaryota</taxon>
        <taxon>Fungi</taxon>
        <taxon>Dikarya</taxon>
        <taxon>Ascomycota</taxon>
        <taxon>Pezizomycotina</taxon>
        <taxon>Leotiomycetes</taxon>
        <taxon>Helotiales</taxon>
        <taxon>Sclerotiniaceae</taxon>
        <taxon>Sclerotinia</taxon>
    </lineage>
</organism>
<gene>
    <name evidence="3" type="ORF">SBOR_3767</name>
</gene>
<evidence type="ECO:0000259" key="2">
    <source>
        <dbReference type="Pfam" id="PF00704"/>
    </source>
</evidence>
<feature type="compositionally biased region" description="Polar residues" evidence="1">
    <location>
        <begin position="323"/>
        <end position="337"/>
    </location>
</feature>
<dbReference type="HOGENOM" id="CLU_824279_0_0_1"/>
<accession>W9CMW3</accession>
<dbReference type="EMBL" id="AYSA01000163">
    <property type="protein sequence ID" value="ESZ95825.1"/>
    <property type="molecule type" value="Genomic_DNA"/>
</dbReference>
<dbReference type="InterPro" id="IPR001223">
    <property type="entry name" value="Glyco_hydro18_cat"/>
</dbReference>
<reference evidence="3 4" key="1">
    <citation type="journal article" date="2014" name="Genome Announc.">
        <title>Draft genome sequence of Sclerotinia borealis, a psychrophilic plant pathogenic fungus.</title>
        <authorList>
            <person name="Mardanov A.V."/>
            <person name="Beletsky A.V."/>
            <person name="Kadnikov V.V."/>
            <person name="Ignatov A.N."/>
            <person name="Ravin N.V."/>
        </authorList>
    </citation>
    <scope>NUCLEOTIDE SEQUENCE [LARGE SCALE GENOMIC DNA]</scope>
    <source>
        <strain evidence="4">F-4157</strain>
    </source>
</reference>
<name>W9CMW3_SCLBF</name>